<dbReference type="PROSITE" id="PS51186">
    <property type="entry name" value="GNAT"/>
    <property type="match status" value="1"/>
</dbReference>
<dbReference type="Pfam" id="PF13508">
    <property type="entry name" value="Acetyltransf_7"/>
    <property type="match status" value="1"/>
</dbReference>
<dbReference type="SUPFAM" id="SSF55729">
    <property type="entry name" value="Acyl-CoA N-acyltransferases (Nat)"/>
    <property type="match status" value="1"/>
</dbReference>
<evidence type="ECO:0000313" key="2">
    <source>
        <dbReference type="EMBL" id="XBH20508.1"/>
    </source>
</evidence>
<dbReference type="AlphaFoldDB" id="A0AAU7DTD7"/>
<dbReference type="CDD" id="cd04301">
    <property type="entry name" value="NAT_SF"/>
    <property type="match status" value="1"/>
</dbReference>
<name>A0AAU7DTD7_9MICO</name>
<evidence type="ECO:0000259" key="1">
    <source>
        <dbReference type="PROSITE" id="PS51186"/>
    </source>
</evidence>
<organism evidence="2">
    <name type="scientific">Jonesiaceae bacterium BS-20</name>
    <dbReference type="NCBI Taxonomy" id="3120821"/>
    <lineage>
        <taxon>Bacteria</taxon>
        <taxon>Bacillati</taxon>
        <taxon>Actinomycetota</taxon>
        <taxon>Actinomycetes</taxon>
        <taxon>Micrococcales</taxon>
        <taxon>Jonesiaceae</taxon>
    </lineage>
</organism>
<dbReference type="InterPro" id="IPR016181">
    <property type="entry name" value="Acyl_CoA_acyltransferase"/>
</dbReference>
<dbReference type="Gene3D" id="3.40.630.30">
    <property type="match status" value="1"/>
</dbReference>
<proteinExistence type="predicted"/>
<reference evidence="2" key="1">
    <citation type="submission" date="2024-02" db="EMBL/GenBank/DDBJ databases">
        <title>Tomenella chthoni gen. nov. sp. nov., a member of the family Jonesiaceae isolated from bat guano.</title>
        <authorList>
            <person name="Miller S.L."/>
            <person name="King J."/>
            <person name="Sankaranarayanan K."/>
            <person name="Lawson P.A."/>
        </authorList>
    </citation>
    <scope>NUCLEOTIDE SEQUENCE</scope>
    <source>
        <strain evidence="2">BS-20</strain>
    </source>
</reference>
<gene>
    <name evidence="2" type="ORF">V5R04_09670</name>
</gene>
<accession>A0AAU7DTD7</accession>
<protein>
    <submittedName>
        <fullName evidence="2">GNAT family N-acetyltransferase</fullName>
    </submittedName>
</protein>
<dbReference type="EMBL" id="CP146203">
    <property type="protein sequence ID" value="XBH20508.1"/>
    <property type="molecule type" value="Genomic_DNA"/>
</dbReference>
<feature type="domain" description="N-acetyltransferase" evidence="1">
    <location>
        <begin position="5"/>
        <end position="168"/>
    </location>
</feature>
<sequence>MNFDFEVLTSPAELTEFYNSVLVPSFPPGELVALQEFLDAAQREFIHVIAAVSQDGIIAGAVGTTPTQEGVIMLLYLALRPGLRGAGVGGKLIDHAVAQWKQLYNPTFILAEVEHPKYHLASPEHGDPAARLRFYARHGGQILNIPYFQPAIREDEPPVPALMLLTLWVAPEAYVAADHVISWPLRASLRRELIETCAPDFVPALRVEESLAGEVVRLWDATDLDQVPVGVFDQDPAF</sequence>
<dbReference type="GO" id="GO:0016747">
    <property type="term" value="F:acyltransferase activity, transferring groups other than amino-acyl groups"/>
    <property type="evidence" value="ECO:0007669"/>
    <property type="project" value="InterPro"/>
</dbReference>
<dbReference type="InterPro" id="IPR000182">
    <property type="entry name" value="GNAT_dom"/>
</dbReference>